<gene>
    <name evidence="2" type="ORF">MPH_05402</name>
</gene>
<feature type="transmembrane region" description="Helical" evidence="1">
    <location>
        <begin position="84"/>
        <end position="102"/>
    </location>
</feature>
<organism evidence="2 3">
    <name type="scientific">Macrophomina phaseolina (strain MS6)</name>
    <name type="common">Charcoal rot fungus</name>
    <dbReference type="NCBI Taxonomy" id="1126212"/>
    <lineage>
        <taxon>Eukaryota</taxon>
        <taxon>Fungi</taxon>
        <taxon>Dikarya</taxon>
        <taxon>Ascomycota</taxon>
        <taxon>Pezizomycotina</taxon>
        <taxon>Dothideomycetes</taxon>
        <taxon>Dothideomycetes incertae sedis</taxon>
        <taxon>Botryosphaeriales</taxon>
        <taxon>Botryosphaeriaceae</taxon>
        <taxon>Macrophomina</taxon>
    </lineage>
</organism>
<protein>
    <submittedName>
        <fullName evidence="2">Uncharacterized protein</fullName>
    </submittedName>
</protein>
<dbReference type="HOGENOM" id="CLU_1678242_0_0_1"/>
<evidence type="ECO:0000313" key="3">
    <source>
        <dbReference type="Proteomes" id="UP000007129"/>
    </source>
</evidence>
<keyword evidence="1" id="KW-0812">Transmembrane</keyword>
<name>K2R4M1_MACPH</name>
<accession>K2R4M1</accession>
<dbReference type="Proteomes" id="UP000007129">
    <property type="component" value="Unassembled WGS sequence"/>
</dbReference>
<reference evidence="2 3" key="1">
    <citation type="journal article" date="2012" name="BMC Genomics">
        <title>Tools to kill: Genome of one of the most destructive plant pathogenic fungi Macrophomina phaseolina.</title>
        <authorList>
            <person name="Islam M.S."/>
            <person name="Haque M.S."/>
            <person name="Islam M.M."/>
            <person name="Emdad E.M."/>
            <person name="Halim A."/>
            <person name="Hossen Q.M.M."/>
            <person name="Hossain M.Z."/>
            <person name="Ahmed B."/>
            <person name="Rahim S."/>
            <person name="Rahman M.S."/>
            <person name="Alam M.M."/>
            <person name="Hou S."/>
            <person name="Wan X."/>
            <person name="Saito J.A."/>
            <person name="Alam M."/>
        </authorList>
    </citation>
    <scope>NUCLEOTIDE SEQUENCE [LARGE SCALE GENOMIC DNA]</scope>
    <source>
        <strain evidence="2 3">MS6</strain>
    </source>
</reference>
<keyword evidence="1" id="KW-1133">Transmembrane helix</keyword>
<dbReference type="EMBL" id="AHHD01000249">
    <property type="protein sequence ID" value="EKG17336.1"/>
    <property type="molecule type" value="Genomic_DNA"/>
</dbReference>
<dbReference type="AlphaFoldDB" id="K2R4M1"/>
<comment type="caution">
    <text evidence="2">The sequence shown here is derived from an EMBL/GenBank/DDBJ whole genome shotgun (WGS) entry which is preliminary data.</text>
</comment>
<evidence type="ECO:0000256" key="1">
    <source>
        <dbReference type="SAM" id="Phobius"/>
    </source>
</evidence>
<proteinExistence type="predicted"/>
<feature type="transmembrane region" description="Helical" evidence="1">
    <location>
        <begin position="122"/>
        <end position="144"/>
    </location>
</feature>
<keyword evidence="1" id="KW-0472">Membrane</keyword>
<dbReference type="VEuPathDB" id="FungiDB:MPH_05402"/>
<dbReference type="InParanoid" id="K2R4M1"/>
<evidence type="ECO:0000313" key="2">
    <source>
        <dbReference type="EMBL" id="EKG17336.1"/>
    </source>
</evidence>
<sequence>MFSWNSKYVQSAGSSGRYVSQCMLSVHHMAGSSVPSGARAAPPEKMERRERSWARWASLRTREARSAAGNGAADGRAWWRMRKTVSGVIGVGVGALAMWMVERRRGLRSEALLPVIWEFLGAFSRSFTSSIFFFPFPLFGYFFFWRGYQRSSYMENR</sequence>